<protein>
    <submittedName>
        <fullName evidence="1">Uncharacterized protein</fullName>
    </submittedName>
</protein>
<feature type="non-terminal residue" evidence="1">
    <location>
        <position position="1"/>
    </location>
</feature>
<evidence type="ECO:0000313" key="1">
    <source>
        <dbReference type="EMBL" id="EJK70672.1"/>
    </source>
</evidence>
<keyword evidence="2" id="KW-1185">Reference proteome</keyword>
<reference evidence="1 2" key="1">
    <citation type="journal article" date="2012" name="Genome Biol.">
        <title>Genome and low-iron response of an oceanic diatom adapted to chronic iron limitation.</title>
        <authorList>
            <person name="Lommer M."/>
            <person name="Specht M."/>
            <person name="Roy A.S."/>
            <person name="Kraemer L."/>
            <person name="Andreson R."/>
            <person name="Gutowska M.A."/>
            <person name="Wolf J."/>
            <person name="Bergner S.V."/>
            <person name="Schilhabel M.B."/>
            <person name="Klostermeier U.C."/>
            <person name="Beiko R.G."/>
            <person name="Rosenstiel P."/>
            <person name="Hippler M."/>
            <person name="Laroche J."/>
        </authorList>
    </citation>
    <scope>NUCLEOTIDE SEQUENCE [LARGE SCALE GENOMIC DNA]</scope>
    <source>
        <strain evidence="1 2">CCMP1005</strain>
    </source>
</reference>
<accession>K0TJB0</accession>
<comment type="caution">
    <text evidence="1">The sequence shown here is derived from an EMBL/GenBank/DDBJ whole genome shotgun (WGS) entry which is preliminary data.</text>
</comment>
<proteinExistence type="predicted"/>
<dbReference type="EMBL" id="AGNL01008204">
    <property type="protein sequence ID" value="EJK70672.1"/>
    <property type="molecule type" value="Genomic_DNA"/>
</dbReference>
<evidence type="ECO:0000313" key="2">
    <source>
        <dbReference type="Proteomes" id="UP000266841"/>
    </source>
</evidence>
<gene>
    <name evidence="1" type="ORF">THAOC_07949</name>
</gene>
<dbReference type="Proteomes" id="UP000266841">
    <property type="component" value="Unassembled WGS sequence"/>
</dbReference>
<sequence>ALGGIDLTGVSRDHCLPPLRPPEFVGANQSSLCAPRCLLAHGQGASTYGGSLGTKDAATFSQKSPAMLGLAPVGCLGCAACSIGRYVTVTVT</sequence>
<dbReference type="AlphaFoldDB" id="K0TJB0"/>
<name>K0TJB0_THAOC</name>
<organism evidence="1 2">
    <name type="scientific">Thalassiosira oceanica</name>
    <name type="common">Marine diatom</name>
    <dbReference type="NCBI Taxonomy" id="159749"/>
    <lineage>
        <taxon>Eukaryota</taxon>
        <taxon>Sar</taxon>
        <taxon>Stramenopiles</taxon>
        <taxon>Ochrophyta</taxon>
        <taxon>Bacillariophyta</taxon>
        <taxon>Coscinodiscophyceae</taxon>
        <taxon>Thalassiosirophycidae</taxon>
        <taxon>Thalassiosirales</taxon>
        <taxon>Thalassiosiraceae</taxon>
        <taxon>Thalassiosira</taxon>
    </lineage>
</organism>